<protein>
    <recommendedName>
        <fullName evidence="4">ATP-grasp domain-containing protein</fullName>
    </recommendedName>
</protein>
<dbReference type="GO" id="GO:0008716">
    <property type="term" value="F:D-alanine-D-alanine ligase activity"/>
    <property type="evidence" value="ECO:0007669"/>
    <property type="project" value="InterPro"/>
</dbReference>
<dbReference type="RefSeq" id="WP_061722638.1">
    <property type="nucleotide sequence ID" value="NZ_CP114576.1"/>
</dbReference>
<keyword evidence="1" id="KW-0436">Ligase</keyword>
<keyword evidence="3" id="KW-0472">Membrane</keyword>
<feature type="transmembrane region" description="Helical" evidence="3">
    <location>
        <begin position="21"/>
        <end position="38"/>
    </location>
</feature>
<dbReference type="EMBL" id="JAPXIC010000080">
    <property type="protein sequence ID" value="MCZ4719874.1"/>
    <property type="molecule type" value="Genomic_DNA"/>
</dbReference>
<dbReference type="InterPro" id="IPR011761">
    <property type="entry name" value="ATP-grasp"/>
</dbReference>
<comment type="caution">
    <text evidence="5">The sequence shown here is derived from an EMBL/GenBank/DDBJ whole genome shotgun (WGS) entry which is preliminary data.</text>
</comment>
<dbReference type="GO" id="GO:0005524">
    <property type="term" value="F:ATP binding"/>
    <property type="evidence" value="ECO:0007669"/>
    <property type="project" value="UniProtKB-UniRule"/>
</dbReference>
<dbReference type="SUPFAM" id="SSF56059">
    <property type="entry name" value="Glutathione synthetase ATP-binding domain-like"/>
    <property type="match status" value="1"/>
</dbReference>
<reference evidence="5" key="1">
    <citation type="submission" date="2022-12" db="EMBL/GenBank/DDBJ databases">
        <title>Comparative genomics of Legionella pneumophila isolates from the West Bank and Germany support molecular epidemiology of Legionnaires disease.</title>
        <authorList>
            <person name="Zayed A.R."/>
            <person name="Bitar D.M."/>
            <person name="Steinert M."/>
            <person name="Lueck C."/>
            <person name="Brettar I."/>
            <person name="Hoefle M.G."/>
            <person name="Bunk B."/>
        </authorList>
    </citation>
    <scope>NUCLEOTIDE SEQUENCE</scope>
    <source>
        <strain evidence="5">H23</strain>
    </source>
</reference>
<dbReference type="Proteomes" id="UP001071279">
    <property type="component" value="Unassembled WGS sequence"/>
</dbReference>
<keyword evidence="2" id="KW-0547">Nucleotide-binding</keyword>
<dbReference type="InterPro" id="IPR011095">
    <property type="entry name" value="Dala_Dala_lig_C"/>
</dbReference>
<sequence length="408" mass="47173">MNDKECEHCYPEKRCHVKRKIFSLFDYFIFNPFIYILSKTFLLSENDFIRFENQLNRLSINFFQKLKLFTKTNIIDRSQWNNSMLALWDEAQRKGLELYNFKESQLHTLYFMLIFNSKKYYFTQTPISLLYQKNTCFDDDTKYDNKWILKKKLLNQQIPCPVGRVFISSKSAYQYGIELGFPLAVKPVSESLSIHAFSNIQTPKELKDAIKIVKQVDFRVLVEQHIPGDVYRSLIINDSLIACVMRQPGSVIGDGVSTFEELIDKKNRAAGGSNPYKINLNSYLKKILEAQGVTFNTVINKGQQIFISKKVTMGSGAKISNVTDLIHQENKLLLVRAHKILNVPLTGLDFICQDIALPWCKQPFGIIENNSFPYIDLHLNPSDGESINVPSKIWDYVLDVLSKKMKTI</sequence>
<feature type="domain" description="ATP-grasp" evidence="4">
    <location>
        <begin position="150"/>
        <end position="398"/>
    </location>
</feature>
<dbReference type="Gene3D" id="3.30.470.20">
    <property type="entry name" value="ATP-grasp fold, B domain"/>
    <property type="match status" value="2"/>
</dbReference>
<gene>
    <name evidence="5" type="ORF">O6C86_11715</name>
</gene>
<evidence type="ECO:0000256" key="3">
    <source>
        <dbReference type="SAM" id="Phobius"/>
    </source>
</evidence>
<name>A0AAN5P3K6_LEGPN</name>
<evidence type="ECO:0000313" key="5">
    <source>
        <dbReference type="EMBL" id="MCZ4719874.1"/>
    </source>
</evidence>
<organism evidence="5 6">
    <name type="scientific">Legionella pneumophila</name>
    <dbReference type="NCBI Taxonomy" id="446"/>
    <lineage>
        <taxon>Bacteria</taxon>
        <taxon>Pseudomonadati</taxon>
        <taxon>Pseudomonadota</taxon>
        <taxon>Gammaproteobacteria</taxon>
        <taxon>Legionellales</taxon>
        <taxon>Legionellaceae</taxon>
        <taxon>Legionella</taxon>
    </lineage>
</organism>
<accession>A0AAN5P3K6</accession>
<evidence type="ECO:0000313" key="6">
    <source>
        <dbReference type="Proteomes" id="UP001071279"/>
    </source>
</evidence>
<keyword evidence="3" id="KW-1133">Transmembrane helix</keyword>
<dbReference type="GO" id="GO:0046872">
    <property type="term" value="F:metal ion binding"/>
    <property type="evidence" value="ECO:0007669"/>
    <property type="project" value="InterPro"/>
</dbReference>
<keyword evidence="3" id="KW-0812">Transmembrane</keyword>
<keyword evidence="2" id="KW-0067">ATP-binding</keyword>
<proteinExistence type="predicted"/>
<evidence type="ECO:0000256" key="2">
    <source>
        <dbReference type="PROSITE-ProRule" id="PRU00409"/>
    </source>
</evidence>
<dbReference type="Pfam" id="PF07478">
    <property type="entry name" value="Dala_Dala_lig_C"/>
    <property type="match status" value="1"/>
</dbReference>
<evidence type="ECO:0000259" key="4">
    <source>
        <dbReference type="PROSITE" id="PS50975"/>
    </source>
</evidence>
<evidence type="ECO:0000256" key="1">
    <source>
        <dbReference type="ARBA" id="ARBA00022598"/>
    </source>
</evidence>
<dbReference type="PROSITE" id="PS50975">
    <property type="entry name" value="ATP_GRASP"/>
    <property type="match status" value="1"/>
</dbReference>
<dbReference type="AlphaFoldDB" id="A0AAN5P3K6"/>